<feature type="region of interest" description="Disordered" evidence="1">
    <location>
        <begin position="50"/>
        <end position="131"/>
    </location>
</feature>
<dbReference type="OrthoDB" id="10604003at2759"/>
<feature type="compositionally biased region" description="Basic residues" evidence="1">
    <location>
        <begin position="116"/>
        <end position="128"/>
    </location>
</feature>
<dbReference type="Proteomes" id="UP001153620">
    <property type="component" value="Chromosome 1"/>
</dbReference>
<evidence type="ECO:0000256" key="1">
    <source>
        <dbReference type="SAM" id="MobiDB-lite"/>
    </source>
</evidence>
<dbReference type="EMBL" id="OU895877">
    <property type="protein sequence ID" value="CAG9799563.1"/>
    <property type="molecule type" value="Genomic_DNA"/>
</dbReference>
<accession>A0A9N9RMH8</accession>
<proteinExistence type="predicted"/>
<gene>
    <name evidence="2" type="ORF">CHIRRI_LOCUS2529</name>
</gene>
<reference evidence="2" key="2">
    <citation type="submission" date="2022-10" db="EMBL/GenBank/DDBJ databases">
        <authorList>
            <consortium name="ENA_rothamsted_submissions"/>
            <consortium name="culmorum"/>
            <person name="King R."/>
        </authorList>
    </citation>
    <scope>NUCLEOTIDE SEQUENCE</scope>
</reference>
<feature type="compositionally biased region" description="Low complexity" evidence="1">
    <location>
        <begin position="91"/>
        <end position="107"/>
    </location>
</feature>
<evidence type="ECO:0000313" key="3">
    <source>
        <dbReference type="Proteomes" id="UP001153620"/>
    </source>
</evidence>
<name>A0A9N9RMH8_9DIPT</name>
<sequence>MEEKESIVAAKDSNTSIASDINKLEIDSQNIEISKDVELKEINENTVEINKVESSNDNEVDKVPTTIDCEELPSQKSANEEEPTNDQKTKSSSSSEESSSTEGTESSLIKEEEPQKRKRKRKRRRKRKIADIAAYTPDEPFTKRYKKSLMELSMKPKLHVKFDESGNIISYKNNYKPRIISALPRNLMVTENTSFENKEKSIEVTKDIEKVDEPILPVISLKPRIIKAIGS</sequence>
<keyword evidence="3" id="KW-1185">Reference proteome</keyword>
<protein>
    <submittedName>
        <fullName evidence="2">Uncharacterized protein</fullName>
    </submittedName>
</protein>
<evidence type="ECO:0000313" key="2">
    <source>
        <dbReference type="EMBL" id="CAG9799563.1"/>
    </source>
</evidence>
<dbReference type="AlphaFoldDB" id="A0A9N9RMH8"/>
<organism evidence="2 3">
    <name type="scientific">Chironomus riparius</name>
    <dbReference type="NCBI Taxonomy" id="315576"/>
    <lineage>
        <taxon>Eukaryota</taxon>
        <taxon>Metazoa</taxon>
        <taxon>Ecdysozoa</taxon>
        <taxon>Arthropoda</taxon>
        <taxon>Hexapoda</taxon>
        <taxon>Insecta</taxon>
        <taxon>Pterygota</taxon>
        <taxon>Neoptera</taxon>
        <taxon>Endopterygota</taxon>
        <taxon>Diptera</taxon>
        <taxon>Nematocera</taxon>
        <taxon>Chironomoidea</taxon>
        <taxon>Chironomidae</taxon>
        <taxon>Chironominae</taxon>
        <taxon>Chironomus</taxon>
    </lineage>
</organism>
<reference evidence="2" key="1">
    <citation type="submission" date="2022-01" db="EMBL/GenBank/DDBJ databases">
        <authorList>
            <person name="King R."/>
        </authorList>
    </citation>
    <scope>NUCLEOTIDE SEQUENCE</scope>
</reference>